<dbReference type="Pfam" id="PF08271">
    <property type="entry name" value="Zn_Ribbon_TF"/>
    <property type="match status" value="1"/>
</dbReference>
<evidence type="ECO:0000256" key="7">
    <source>
        <dbReference type="ARBA" id="ARBA00022833"/>
    </source>
</evidence>
<evidence type="ECO:0000256" key="8">
    <source>
        <dbReference type="ARBA" id="ARBA00023015"/>
    </source>
</evidence>
<feature type="region of interest" description="Disordered" evidence="15">
    <location>
        <begin position="512"/>
        <end position="537"/>
    </location>
</feature>
<dbReference type="GO" id="GO:0008270">
    <property type="term" value="F:zinc ion binding"/>
    <property type="evidence" value="ECO:0007669"/>
    <property type="project" value="UniProtKB-KW"/>
</dbReference>
<organism evidence="17">
    <name type="scientific">Menopon gallinae</name>
    <name type="common">poultry shaft louse</name>
    <dbReference type="NCBI Taxonomy" id="328185"/>
    <lineage>
        <taxon>Eukaryota</taxon>
        <taxon>Metazoa</taxon>
        <taxon>Ecdysozoa</taxon>
        <taxon>Arthropoda</taxon>
        <taxon>Hexapoda</taxon>
        <taxon>Insecta</taxon>
        <taxon>Pterygota</taxon>
        <taxon>Neoptera</taxon>
        <taxon>Paraneoptera</taxon>
        <taxon>Psocodea</taxon>
        <taxon>Troctomorpha</taxon>
        <taxon>Phthiraptera</taxon>
        <taxon>Amblycera</taxon>
        <taxon>Menoponidae</taxon>
        <taxon>Menopon</taxon>
    </lineage>
</organism>
<comment type="similarity">
    <text evidence="2">Belongs to the TFIIB family.</text>
</comment>
<keyword evidence="7" id="KW-0862">Zinc</keyword>
<dbReference type="EMBL" id="JARGDH010000006">
    <property type="protein sequence ID" value="KAL0265715.1"/>
    <property type="molecule type" value="Genomic_DNA"/>
</dbReference>
<keyword evidence="6" id="KW-0863">Zinc-finger</keyword>
<dbReference type="Pfam" id="PF01255">
    <property type="entry name" value="Prenyltransf"/>
    <property type="match status" value="2"/>
</dbReference>
<dbReference type="Pfam" id="PF07741">
    <property type="entry name" value="BRF1"/>
    <property type="match status" value="1"/>
</dbReference>
<dbReference type="PANTHER" id="PTHR11618">
    <property type="entry name" value="TRANSCRIPTION INITIATION FACTOR IIB-RELATED"/>
    <property type="match status" value="1"/>
</dbReference>
<keyword evidence="10" id="KW-0804">Transcription</keyword>
<dbReference type="EC" id="2.5.1.87" evidence="3"/>
<dbReference type="CDD" id="cd20554">
    <property type="entry name" value="CYCLIN_TFIIIB90_rpt2"/>
    <property type="match status" value="1"/>
</dbReference>
<keyword evidence="14" id="KW-0175">Coiled coil</keyword>
<keyword evidence="8" id="KW-0805">Transcription regulation</keyword>
<comment type="subcellular location">
    <subcellularLocation>
        <location evidence="1">Nucleus</location>
    </subcellularLocation>
</comment>
<name>A0AAW2H7H7_9NEOP</name>
<dbReference type="GO" id="GO:0070897">
    <property type="term" value="P:transcription preinitiation complex assembly"/>
    <property type="evidence" value="ECO:0007669"/>
    <property type="project" value="InterPro"/>
</dbReference>
<dbReference type="GO" id="GO:0000995">
    <property type="term" value="F:RNA polymerase III general transcription initiation factor activity"/>
    <property type="evidence" value="ECO:0007669"/>
    <property type="project" value="TreeGrafter"/>
</dbReference>
<evidence type="ECO:0000256" key="6">
    <source>
        <dbReference type="ARBA" id="ARBA00022771"/>
    </source>
</evidence>
<dbReference type="GO" id="GO:0001006">
    <property type="term" value="F:RNA polymerase III type 3 promoter sequence-specific DNA binding"/>
    <property type="evidence" value="ECO:0007669"/>
    <property type="project" value="TreeGrafter"/>
</dbReference>
<dbReference type="SUPFAM" id="SSF57783">
    <property type="entry name" value="Zinc beta-ribbon"/>
    <property type="match status" value="1"/>
</dbReference>
<dbReference type="CDD" id="cd20553">
    <property type="entry name" value="CYCLIN_TFIIIB90_rpt1"/>
    <property type="match status" value="1"/>
</dbReference>
<evidence type="ECO:0000256" key="1">
    <source>
        <dbReference type="ARBA" id="ARBA00004123"/>
    </source>
</evidence>
<dbReference type="InterPro" id="IPR013137">
    <property type="entry name" value="Znf_TFIIB"/>
</dbReference>
<evidence type="ECO:0000256" key="14">
    <source>
        <dbReference type="SAM" id="Coils"/>
    </source>
</evidence>
<keyword evidence="5" id="KW-0479">Metal-binding</keyword>
<dbReference type="GO" id="GO:0017025">
    <property type="term" value="F:TBP-class protein binding"/>
    <property type="evidence" value="ECO:0007669"/>
    <property type="project" value="InterPro"/>
</dbReference>
<comment type="caution">
    <text evidence="17">The sequence shown here is derived from an EMBL/GenBank/DDBJ whole genome shotgun (WGS) entry which is preliminary data.</text>
</comment>
<dbReference type="InterPro" id="IPR001441">
    <property type="entry name" value="UPP_synth-like"/>
</dbReference>
<dbReference type="SMART" id="SM00385">
    <property type="entry name" value="CYCLIN"/>
    <property type="match status" value="2"/>
</dbReference>
<feature type="compositionally biased region" description="Basic residues" evidence="15">
    <location>
        <begin position="521"/>
        <end position="533"/>
    </location>
</feature>
<keyword evidence="4" id="KW-0808">Transferase</keyword>
<dbReference type="InterPro" id="IPR013763">
    <property type="entry name" value="Cyclin-like_dom"/>
</dbReference>
<dbReference type="Pfam" id="PF00382">
    <property type="entry name" value="TFIIB"/>
    <property type="match status" value="2"/>
</dbReference>
<dbReference type="PANTHER" id="PTHR11618:SF4">
    <property type="entry name" value="TRANSCRIPTION FACTOR IIIB 90 KDA SUBUNIT"/>
    <property type="match status" value="1"/>
</dbReference>
<dbReference type="PRINTS" id="PR00685">
    <property type="entry name" value="TIFACTORIIB"/>
</dbReference>
<dbReference type="InterPro" id="IPR000812">
    <property type="entry name" value="TFIIB"/>
</dbReference>
<dbReference type="SUPFAM" id="SSF64005">
    <property type="entry name" value="Undecaprenyl diphosphate synthase"/>
    <property type="match status" value="1"/>
</dbReference>
<dbReference type="GO" id="GO:0045547">
    <property type="term" value="F:ditrans,polycis-polyprenyl diphosphate synthase [(2E,6E)-farnesyl diphosphate specific] activity"/>
    <property type="evidence" value="ECO:0007669"/>
    <property type="project" value="UniProtKB-EC"/>
</dbReference>
<dbReference type="AlphaFoldDB" id="A0AAW2H7H7"/>
<keyword evidence="9" id="KW-0010">Activator</keyword>
<evidence type="ECO:0000256" key="3">
    <source>
        <dbReference type="ARBA" id="ARBA00012596"/>
    </source>
</evidence>
<accession>A0AAW2H7H7</accession>
<dbReference type="Gene3D" id="3.40.1180.10">
    <property type="entry name" value="Decaprenyl diphosphate synthase-like"/>
    <property type="match status" value="2"/>
</dbReference>
<reference evidence="17" key="1">
    <citation type="journal article" date="2024" name="Gigascience">
        <title>Chromosome-level genome of the poultry shaft louse Menopon gallinae provides insight into the host-switching and adaptive evolution of parasitic lice.</title>
        <authorList>
            <person name="Xu Y."/>
            <person name="Ma L."/>
            <person name="Liu S."/>
            <person name="Liang Y."/>
            <person name="Liu Q."/>
            <person name="He Z."/>
            <person name="Tian L."/>
            <person name="Duan Y."/>
            <person name="Cai W."/>
            <person name="Li H."/>
            <person name="Song F."/>
        </authorList>
    </citation>
    <scope>NUCLEOTIDE SEQUENCE</scope>
    <source>
        <strain evidence="17">Cailab_2023a</strain>
    </source>
</reference>
<evidence type="ECO:0000256" key="15">
    <source>
        <dbReference type="SAM" id="MobiDB-lite"/>
    </source>
</evidence>
<dbReference type="InterPro" id="IPR011665">
    <property type="entry name" value="BRF1_TBP-bd_dom"/>
</dbReference>
<dbReference type="InterPro" id="IPR036915">
    <property type="entry name" value="Cyclin-like_sf"/>
</dbReference>
<comment type="catalytic activity">
    <reaction evidence="13">
        <text>n isopentenyl diphosphate + (2E,6E)-farnesyl diphosphate = a di-trans,poly-cis-polyprenyl diphosphate + n diphosphate</text>
        <dbReference type="Rhea" id="RHEA:53008"/>
        <dbReference type="Rhea" id="RHEA-COMP:19494"/>
        <dbReference type="ChEBI" id="CHEBI:33019"/>
        <dbReference type="ChEBI" id="CHEBI:128769"/>
        <dbReference type="ChEBI" id="CHEBI:136960"/>
        <dbReference type="ChEBI" id="CHEBI:175763"/>
        <dbReference type="EC" id="2.5.1.87"/>
    </reaction>
</comment>
<evidence type="ECO:0000256" key="10">
    <source>
        <dbReference type="ARBA" id="ARBA00023163"/>
    </source>
</evidence>
<proteinExistence type="inferred from homology"/>
<evidence type="ECO:0000256" key="12">
    <source>
        <dbReference type="ARBA" id="ARBA00031009"/>
    </source>
</evidence>
<gene>
    <name evidence="17" type="ORF">PYX00_011429</name>
</gene>
<evidence type="ECO:0000256" key="11">
    <source>
        <dbReference type="ARBA" id="ARBA00023242"/>
    </source>
</evidence>
<evidence type="ECO:0000256" key="2">
    <source>
        <dbReference type="ARBA" id="ARBA00010857"/>
    </source>
</evidence>
<dbReference type="Gene3D" id="1.10.287.1490">
    <property type="match status" value="1"/>
</dbReference>
<sequence length="1008" mass="113925">MKCHNCSESRLVADPIRGLVYCSQCGVVQEDDSIVSSLDFSEEKGVSRLTGQIIQITETFTKVGKTFIQTTPFYIENKIQNICSGLGLGNDHACSAFRWYKLALQYNVSKGKNILYTLSACIYIVCRQEKTPHMMIDFSSLLRIDVHKIGRVFLKILHFLGIKTALIDPSLYLPRFVTKLGIRNAKVLEMSMRLVGRMKRDWIVVGRRPNNLCGAALLVACRIFGEERDIEDIARVANVSVITINKRLRELCDTRSAGLSVRDFISVWLEGEEEPPIIKKRRLAGEIDRMFGAGESSDATCCDEQNSTDKEDVSVAPCRADAKENIAAPVHAAKEAPRAAHRLQMVGSTESDEGMHIDDREIDELILSKDETEKRERIWNEMYGEYMRWKESKVFVEKRQRRRKQTKKFNNFVDAVKNCIQEKKLTKKINFEAIKKLFEGPPGGLAAESLFHRSAGRYSKGADGAHDVRGSVHAQGRHGSDAGQAIRRYLAKEYLGMDGGRARAEPVAARGVLDEGGGRPGTRRGGRAHRHVVPRGGLGSIDIDVPYRSRESARRGIATGAGPGGAPRGAGDAIDFERSARENIESANSSRASYLEAKIRESQGREGRIAEELSRVDEQMEALARNLGETRARAQETQIELLNRRNSVKNMVARREASEKAVRRLGAEMRILNNEVVRLSKELDEKKIRLENLNEDMNMQSNRVRSIEDELVSRNNEVEQDEARKSDLSKDVIRIEGAIAKLKEDRDGLAQEKSRENRVQARLQREIDKIGEAGLVSTRAVAGACMKAAIDAIDMMLNSRVLTRVFLYLPIFYIRAEGLRPAFIMDGNRRFSRKRGMKNAKRAGFDKFIELVGHCRGMGMREASFFVLSKKNLGRSRSEIEDIRELLPDLETRRAQMQDVRYRVIGSLELLEVDVAEKLRRVVEETRENDGITVNMFVAYSSDNEFDGSVDALVRTGRTKRLSDFLLVQVSRGAHITFLDCFWPEITYFHIVLVYWKFLLERRLLAGR</sequence>
<dbReference type="InterPro" id="IPR036424">
    <property type="entry name" value="UPP_synth-like_sf"/>
</dbReference>
<evidence type="ECO:0000259" key="16">
    <source>
        <dbReference type="SMART" id="SM00385"/>
    </source>
</evidence>
<dbReference type="Gene3D" id="1.20.5.650">
    <property type="entry name" value="Single helix bin"/>
    <property type="match status" value="1"/>
</dbReference>
<dbReference type="GO" id="GO:0005634">
    <property type="term" value="C:nucleus"/>
    <property type="evidence" value="ECO:0007669"/>
    <property type="project" value="UniProtKB-SubCell"/>
</dbReference>
<feature type="domain" description="Cyclin-like" evidence="16">
    <location>
        <begin position="171"/>
        <end position="253"/>
    </location>
</feature>
<evidence type="ECO:0000256" key="5">
    <source>
        <dbReference type="ARBA" id="ARBA00022723"/>
    </source>
</evidence>
<keyword evidence="11" id="KW-0539">Nucleus</keyword>
<protein>
    <recommendedName>
        <fullName evidence="3">ditrans,polycis-polyprenyl diphosphate synthase [(2E,6E)-farnesyldiphosphate specific]</fullName>
        <ecNumber evidence="3">2.5.1.87</ecNumber>
    </recommendedName>
    <alternativeName>
        <fullName evidence="12">B-related factor 1</fullName>
    </alternativeName>
</protein>
<dbReference type="Gene3D" id="2.20.25.10">
    <property type="match status" value="1"/>
</dbReference>
<dbReference type="InterPro" id="IPR013150">
    <property type="entry name" value="TFIIB_cyclin"/>
</dbReference>
<evidence type="ECO:0000256" key="4">
    <source>
        <dbReference type="ARBA" id="ARBA00022679"/>
    </source>
</evidence>
<evidence type="ECO:0000313" key="17">
    <source>
        <dbReference type="EMBL" id="KAL0265715.1"/>
    </source>
</evidence>
<dbReference type="GO" id="GO:0097550">
    <property type="term" value="C:transcription preinitiation complex"/>
    <property type="evidence" value="ECO:0007669"/>
    <property type="project" value="TreeGrafter"/>
</dbReference>
<dbReference type="GO" id="GO:0000126">
    <property type="term" value="C:transcription factor TFIIIB complex"/>
    <property type="evidence" value="ECO:0007669"/>
    <property type="project" value="TreeGrafter"/>
</dbReference>
<evidence type="ECO:0000256" key="13">
    <source>
        <dbReference type="ARBA" id="ARBA00047353"/>
    </source>
</evidence>
<feature type="domain" description="Cyclin-like" evidence="16">
    <location>
        <begin position="77"/>
        <end position="158"/>
    </location>
</feature>
<dbReference type="SUPFAM" id="SSF47954">
    <property type="entry name" value="Cyclin-like"/>
    <property type="match status" value="2"/>
</dbReference>
<feature type="coiled-coil region" evidence="14">
    <location>
        <begin position="613"/>
        <end position="759"/>
    </location>
</feature>
<evidence type="ECO:0000256" key="9">
    <source>
        <dbReference type="ARBA" id="ARBA00023159"/>
    </source>
</evidence>
<dbReference type="Gene3D" id="1.10.472.10">
    <property type="entry name" value="Cyclin-like"/>
    <property type="match status" value="2"/>
</dbReference>